<feature type="transmembrane region" description="Helical" evidence="2">
    <location>
        <begin position="50"/>
        <end position="72"/>
    </location>
</feature>
<comment type="caution">
    <text evidence="3">The sequence shown here is derived from an EMBL/GenBank/DDBJ whole genome shotgun (WGS) entry which is preliminary data.</text>
</comment>
<evidence type="ECO:0008006" key="5">
    <source>
        <dbReference type="Google" id="ProtNLM"/>
    </source>
</evidence>
<evidence type="ECO:0000256" key="2">
    <source>
        <dbReference type="SAM" id="Phobius"/>
    </source>
</evidence>
<dbReference type="EMBL" id="JAGIOB010000001">
    <property type="protein sequence ID" value="MBP2416111.1"/>
    <property type="molecule type" value="Genomic_DNA"/>
</dbReference>
<evidence type="ECO:0000313" key="4">
    <source>
        <dbReference type="Proteomes" id="UP000758168"/>
    </source>
</evidence>
<feature type="transmembrane region" description="Helical" evidence="2">
    <location>
        <begin position="189"/>
        <end position="213"/>
    </location>
</feature>
<keyword evidence="4" id="KW-1185">Reference proteome</keyword>
<dbReference type="RefSeq" id="WP_210053607.1">
    <property type="nucleotide sequence ID" value="NZ_BAAAMH010000018.1"/>
</dbReference>
<keyword evidence="2" id="KW-0472">Membrane</keyword>
<evidence type="ECO:0000256" key="1">
    <source>
        <dbReference type="SAM" id="MobiDB-lite"/>
    </source>
</evidence>
<proteinExistence type="predicted"/>
<accession>A0ABS4Z4Y9</accession>
<name>A0ABS4Z4Y9_9ACTN</name>
<organism evidence="3 4">
    <name type="scientific">Microlunatus capsulatus</name>
    <dbReference type="NCBI Taxonomy" id="99117"/>
    <lineage>
        <taxon>Bacteria</taxon>
        <taxon>Bacillati</taxon>
        <taxon>Actinomycetota</taxon>
        <taxon>Actinomycetes</taxon>
        <taxon>Propionibacteriales</taxon>
        <taxon>Propionibacteriaceae</taxon>
        <taxon>Microlunatus</taxon>
    </lineage>
</organism>
<dbReference type="Proteomes" id="UP000758168">
    <property type="component" value="Unassembled WGS sequence"/>
</dbReference>
<feature type="transmembrane region" description="Helical" evidence="2">
    <location>
        <begin position="151"/>
        <end position="177"/>
    </location>
</feature>
<feature type="region of interest" description="Disordered" evidence="1">
    <location>
        <begin position="90"/>
        <end position="142"/>
    </location>
</feature>
<feature type="compositionally biased region" description="Low complexity" evidence="1">
    <location>
        <begin position="90"/>
        <end position="113"/>
    </location>
</feature>
<sequence length="215" mass="21794">MDNPYAWLQEFVAQVPEILRPLVVALAGAVPYVEGEGAAAFGILAGLHPVVAAAAGATGNIACVLAVVLLGSRLRDRVVSRRAAGARTSRAGSSVVAAPPSSSADGAGSAAVSRTPGPPAVGVLEQPAGDEDRTGAKPTRRAKGRARLNRWVVRFGVPGASLLAPLALPTMLTAAFFVGSGVPKHWVLLWQVVAIVSWTSAVAVAATGALALLGW</sequence>
<protein>
    <recommendedName>
        <fullName evidence="5">Small multidrug efflux protein</fullName>
    </recommendedName>
</protein>
<keyword evidence="2" id="KW-1133">Transmembrane helix</keyword>
<keyword evidence="2" id="KW-0812">Transmembrane</keyword>
<evidence type="ECO:0000313" key="3">
    <source>
        <dbReference type="EMBL" id="MBP2416111.1"/>
    </source>
</evidence>
<reference evidence="3 4" key="1">
    <citation type="submission" date="2021-03" db="EMBL/GenBank/DDBJ databases">
        <title>Sequencing the genomes of 1000 actinobacteria strains.</title>
        <authorList>
            <person name="Klenk H.-P."/>
        </authorList>
    </citation>
    <scope>NUCLEOTIDE SEQUENCE [LARGE SCALE GENOMIC DNA]</scope>
    <source>
        <strain evidence="3 4">DSM 12936</strain>
    </source>
</reference>
<gene>
    <name evidence="3" type="ORF">JOF54_001033</name>
</gene>